<comment type="caution">
    <text evidence="3">The sequence shown here is derived from an EMBL/GenBank/DDBJ whole genome shotgun (WGS) entry which is preliminary data.</text>
</comment>
<reference evidence="3 4" key="1">
    <citation type="submission" date="2024-04" db="EMBL/GenBank/DDBJ databases">
        <title>Novel species of the genus Ideonella isolated from streams.</title>
        <authorList>
            <person name="Lu H."/>
        </authorList>
    </citation>
    <scope>NUCLEOTIDE SEQUENCE [LARGE SCALE GENOMIC DNA]</scope>
    <source>
        <strain evidence="3 4">LYT19W</strain>
    </source>
</reference>
<protein>
    <submittedName>
        <fullName evidence="3">BON domain-containing protein</fullName>
    </submittedName>
</protein>
<dbReference type="InterPro" id="IPR051686">
    <property type="entry name" value="Lipoprotein_DolP"/>
</dbReference>
<dbReference type="PANTHER" id="PTHR34606:SF15">
    <property type="entry name" value="BON DOMAIN-CONTAINING PROTEIN"/>
    <property type="match status" value="1"/>
</dbReference>
<dbReference type="Proteomes" id="UP001379945">
    <property type="component" value="Unassembled WGS sequence"/>
</dbReference>
<dbReference type="PANTHER" id="PTHR34606">
    <property type="entry name" value="BON DOMAIN-CONTAINING PROTEIN"/>
    <property type="match status" value="1"/>
</dbReference>
<evidence type="ECO:0000313" key="4">
    <source>
        <dbReference type="Proteomes" id="UP001379945"/>
    </source>
</evidence>
<dbReference type="EMBL" id="JBBUTI010000006">
    <property type="protein sequence ID" value="MEK8046805.1"/>
    <property type="molecule type" value="Genomic_DNA"/>
</dbReference>
<dbReference type="PROSITE" id="PS50914">
    <property type="entry name" value="BON"/>
    <property type="match status" value="2"/>
</dbReference>
<keyword evidence="4" id="KW-1185">Reference proteome</keyword>
<dbReference type="PROSITE" id="PS51257">
    <property type="entry name" value="PROKAR_LIPOPROTEIN"/>
    <property type="match status" value="1"/>
</dbReference>
<evidence type="ECO:0000256" key="1">
    <source>
        <dbReference type="SAM" id="SignalP"/>
    </source>
</evidence>
<evidence type="ECO:0000313" key="3">
    <source>
        <dbReference type="EMBL" id="MEK8046805.1"/>
    </source>
</evidence>
<dbReference type="InterPro" id="IPR007055">
    <property type="entry name" value="BON_dom"/>
</dbReference>
<dbReference type="InterPro" id="IPR014004">
    <property type="entry name" value="Transpt-assoc_nodulatn_dom_bac"/>
</dbReference>
<feature type="domain" description="BON" evidence="2">
    <location>
        <begin position="46"/>
        <end position="115"/>
    </location>
</feature>
<sequence>MNFRRSTLLALLAASATLTACAPLLVGSAAVSGAMLFTDRRTSGAQLEDQSIEIKGLARAKSAAGDRGHLNVTSYNRVALITGEVPTDADRAAVEQALTAVDNVRSVVNEVGVMPNSALTTRSNDSLITGKVKATLVDAKDVQANAFKVVTERGTVYLLGRVTEREASRAVELTRTIAGVQKVVRVFETLTEDELKALTPK</sequence>
<feature type="chain" id="PRO_5046591932" evidence="1">
    <location>
        <begin position="23"/>
        <end position="201"/>
    </location>
</feature>
<gene>
    <name evidence="3" type="ORF">AACH00_10630</name>
</gene>
<dbReference type="SMART" id="SM00749">
    <property type="entry name" value="BON"/>
    <property type="match status" value="2"/>
</dbReference>
<accession>A0ABU9C6B6</accession>
<feature type="signal peptide" evidence="1">
    <location>
        <begin position="1"/>
        <end position="22"/>
    </location>
</feature>
<proteinExistence type="predicted"/>
<evidence type="ECO:0000259" key="2">
    <source>
        <dbReference type="PROSITE" id="PS50914"/>
    </source>
</evidence>
<dbReference type="Pfam" id="PF04972">
    <property type="entry name" value="BON"/>
    <property type="match status" value="2"/>
</dbReference>
<keyword evidence="1" id="KW-0732">Signal</keyword>
<organism evidence="3 4">
    <name type="scientific">Ideonella margarita</name>
    <dbReference type="NCBI Taxonomy" id="2984191"/>
    <lineage>
        <taxon>Bacteria</taxon>
        <taxon>Pseudomonadati</taxon>
        <taxon>Pseudomonadota</taxon>
        <taxon>Betaproteobacteria</taxon>
        <taxon>Burkholderiales</taxon>
        <taxon>Sphaerotilaceae</taxon>
        <taxon>Ideonella</taxon>
    </lineage>
</organism>
<name>A0ABU9C6B6_9BURK</name>
<dbReference type="Gene3D" id="3.40.1520.20">
    <property type="match status" value="1"/>
</dbReference>
<dbReference type="RefSeq" id="WP_341399102.1">
    <property type="nucleotide sequence ID" value="NZ_JBBUTI010000006.1"/>
</dbReference>
<feature type="domain" description="BON" evidence="2">
    <location>
        <begin position="124"/>
        <end position="194"/>
    </location>
</feature>